<dbReference type="RefSeq" id="WP_188777279.1">
    <property type="nucleotide sequence ID" value="NZ_BMKQ01000001.1"/>
</dbReference>
<dbReference type="EMBL" id="BMKQ01000001">
    <property type="protein sequence ID" value="GGF31643.1"/>
    <property type="molecule type" value="Genomic_DNA"/>
</dbReference>
<dbReference type="Pfam" id="PF13649">
    <property type="entry name" value="Methyltransf_25"/>
    <property type="match status" value="1"/>
</dbReference>
<dbReference type="SUPFAM" id="SSF46785">
    <property type="entry name" value="Winged helix' DNA-binding domain"/>
    <property type="match status" value="2"/>
</dbReference>
<dbReference type="CDD" id="cd02440">
    <property type="entry name" value="AdoMet_MTases"/>
    <property type="match status" value="1"/>
</dbReference>
<dbReference type="InterPro" id="IPR041698">
    <property type="entry name" value="Methyltransf_25"/>
</dbReference>
<dbReference type="Proteomes" id="UP000649179">
    <property type="component" value="Unassembled WGS sequence"/>
</dbReference>
<feature type="domain" description="Methyltransferase" evidence="2">
    <location>
        <begin position="250"/>
        <end position="342"/>
    </location>
</feature>
<dbReference type="SUPFAM" id="SSF53335">
    <property type="entry name" value="S-adenosyl-L-methionine-dependent methyltransferases"/>
    <property type="match status" value="1"/>
</dbReference>
<keyword evidence="4" id="KW-1185">Reference proteome</keyword>
<accession>A0A917BCD5</accession>
<reference evidence="3" key="2">
    <citation type="submission" date="2020-09" db="EMBL/GenBank/DDBJ databases">
        <authorList>
            <person name="Sun Q."/>
            <person name="Zhou Y."/>
        </authorList>
    </citation>
    <scope>NUCLEOTIDE SEQUENCE</scope>
    <source>
        <strain evidence="3">CGMCC 1.16067</strain>
    </source>
</reference>
<reference evidence="3" key="1">
    <citation type="journal article" date="2014" name="Int. J. Syst. Evol. Microbiol.">
        <title>Complete genome sequence of Corynebacterium casei LMG S-19264T (=DSM 44701T), isolated from a smear-ripened cheese.</title>
        <authorList>
            <consortium name="US DOE Joint Genome Institute (JGI-PGF)"/>
            <person name="Walter F."/>
            <person name="Albersmeier A."/>
            <person name="Kalinowski J."/>
            <person name="Ruckert C."/>
        </authorList>
    </citation>
    <scope>NUCLEOTIDE SEQUENCE</scope>
    <source>
        <strain evidence="3">CGMCC 1.16067</strain>
    </source>
</reference>
<sequence>MPDQPAPPSAHAPLPVLDPAEQRVLGCLLEKEVTVPASYPLTLNAVRSACNQSSSREPVVDYDEPEVHAALRSLKDEGLVGVTWQDSGRRTMKYVQRAAVAWSLTDEARALLTVLLLRGAQQPGALRTRTERLHTFETREDVTACLERLAAAEPPLVARLERLPREQDHRWVHLLGPVEEAQAERAPTASGAEGESVLAQGAEARDERVRRTYDTVASSYADALSEELAGLPFERWLLDRVVAEVGSAPVVEVGTGPGHVAAHLTAAGVTATGLDLSPAMVEQARLRHPGTTYEVGDLRRLMRPAAADGWGAVLGWYSLIHLAPSELPAALESLLRPLRPGGVLLLALHAGEGLLTGTEWFGHEVDQRVVLHRPAEVVALLERAGLTEVEWYLRGPRTSRGETTQRLYVLARSGVRPA</sequence>
<dbReference type="Gene3D" id="1.10.10.10">
    <property type="entry name" value="Winged helix-like DNA-binding domain superfamily/Winged helix DNA-binding domain"/>
    <property type="match status" value="2"/>
</dbReference>
<dbReference type="InterPro" id="IPR007432">
    <property type="entry name" value="DUF480"/>
</dbReference>
<dbReference type="PANTHER" id="PTHR38768:SF1">
    <property type="entry name" value="UPF0502 PROTEIN YCEH"/>
    <property type="match status" value="1"/>
</dbReference>
<gene>
    <name evidence="3" type="ORF">GCM10011519_01260</name>
</gene>
<dbReference type="InterPro" id="IPR036388">
    <property type="entry name" value="WH-like_DNA-bd_sf"/>
</dbReference>
<organism evidence="3 4">
    <name type="scientific">Marmoricola endophyticus</name>
    <dbReference type="NCBI Taxonomy" id="2040280"/>
    <lineage>
        <taxon>Bacteria</taxon>
        <taxon>Bacillati</taxon>
        <taxon>Actinomycetota</taxon>
        <taxon>Actinomycetes</taxon>
        <taxon>Propionibacteriales</taxon>
        <taxon>Nocardioidaceae</taxon>
        <taxon>Marmoricola</taxon>
    </lineage>
</organism>
<evidence type="ECO:0000313" key="4">
    <source>
        <dbReference type="Proteomes" id="UP000649179"/>
    </source>
</evidence>
<evidence type="ECO:0000313" key="3">
    <source>
        <dbReference type="EMBL" id="GGF31643.1"/>
    </source>
</evidence>
<evidence type="ECO:0000256" key="1">
    <source>
        <dbReference type="SAM" id="MobiDB-lite"/>
    </source>
</evidence>
<comment type="caution">
    <text evidence="3">The sequence shown here is derived from an EMBL/GenBank/DDBJ whole genome shotgun (WGS) entry which is preliminary data.</text>
</comment>
<feature type="region of interest" description="Disordered" evidence="1">
    <location>
        <begin position="182"/>
        <end position="204"/>
    </location>
</feature>
<dbReference type="Pfam" id="PF04337">
    <property type="entry name" value="DUF480"/>
    <property type="match status" value="1"/>
</dbReference>
<dbReference type="InterPro" id="IPR029063">
    <property type="entry name" value="SAM-dependent_MTases_sf"/>
</dbReference>
<dbReference type="Gene3D" id="3.40.50.150">
    <property type="entry name" value="Vaccinia Virus protein VP39"/>
    <property type="match status" value="1"/>
</dbReference>
<evidence type="ECO:0000259" key="2">
    <source>
        <dbReference type="Pfam" id="PF13649"/>
    </source>
</evidence>
<proteinExistence type="predicted"/>
<name>A0A917BCD5_9ACTN</name>
<dbReference type="PANTHER" id="PTHR38768">
    <property type="entry name" value="UPF0502 PROTEIN YCEH"/>
    <property type="match status" value="1"/>
</dbReference>
<protein>
    <recommendedName>
        <fullName evidence="2">Methyltransferase domain-containing protein</fullName>
    </recommendedName>
</protein>
<dbReference type="InterPro" id="IPR036390">
    <property type="entry name" value="WH_DNA-bd_sf"/>
</dbReference>
<dbReference type="AlphaFoldDB" id="A0A917BCD5"/>